<name>A0A9N7U2K2_PLEPL</name>
<dbReference type="AlphaFoldDB" id="A0A9N7U2K2"/>
<protein>
    <submittedName>
        <fullName evidence="2">Uncharacterized protein</fullName>
    </submittedName>
</protein>
<feature type="region of interest" description="Disordered" evidence="1">
    <location>
        <begin position="13"/>
        <end position="60"/>
    </location>
</feature>
<proteinExistence type="predicted"/>
<evidence type="ECO:0000256" key="1">
    <source>
        <dbReference type="SAM" id="MobiDB-lite"/>
    </source>
</evidence>
<evidence type="ECO:0000313" key="3">
    <source>
        <dbReference type="Proteomes" id="UP001153269"/>
    </source>
</evidence>
<gene>
    <name evidence="2" type="ORF">PLEPLA_LOCUS11421</name>
</gene>
<dbReference type="Proteomes" id="UP001153269">
    <property type="component" value="Unassembled WGS sequence"/>
</dbReference>
<reference evidence="2" key="1">
    <citation type="submission" date="2020-03" db="EMBL/GenBank/DDBJ databases">
        <authorList>
            <person name="Weist P."/>
        </authorList>
    </citation>
    <scope>NUCLEOTIDE SEQUENCE</scope>
</reference>
<sequence>MLVRTVIISRKRCQRPGSLGESGSTPGPGLGPRSFLPPPPSLLSRGASRGPGRDNFQPYPKHSEAQLVTSIQAPAGPHADTPLGVNLSGKERARLQWEHIFMFGSSGQAFVKVRRRPTAGLANLLGQRLVCVSRVTLKGLFIQPSSVTLSELTVLNTKATSLFPPLSVPPTWRIFLDRHDDCWYVLQQSSSPWAPAQCGPFGSIPLAQTLILRHQLFPGSPGSLHASRSEKMCFAL</sequence>
<organism evidence="2 3">
    <name type="scientific">Pleuronectes platessa</name>
    <name type="common">European plaice</name>
    <dbReference type="NCBI Taxonomy" id="8262"/>
    <lineage>
        <taxon>Eukaryota</taxon>
        <taxon>Metazoa</taxon>
        <taxon>Chordata</taxon>
        <taxon>Craniata</taxon>
        <taxon>Vertebrata</taxon>
        <taxon>Euteleostomi</taxon>
        <taxon>Actinopterygii</taxon>
        <taxon>Neopterygii</taxon>
        <taxon>Teleostei</taxon>
        <taxon>Neoteleostei</taxon>
        <taxon>Acanthomorphata</taxon>
        <taxon>Carangaria</taxon>
        <taxon>Pleuronectiformes</taxon>
        <taxon>Pleuronectoidei</taxon>
        <taxon>Pleuronectidae</taxon>
        <taxon>Pleuronectes</taxon>
    </lineage>
</organism>
<dbReference type="EMBL" id="CADEAL010000660">
    <property type="protein sequence ID" value="CAB1423501.1"/>
    <property type="molecule type" value="Genomic_DNA"/>
</dbReference>
<keyword evidence="3" id="KW-1185">Reference proteome</keyword>
<evidence type="ECO:0000313" key="2">
    <source>
        <dbReference type="EMBL" id="CAB1423501.1"/>
    </source>
</evidence>
<comment type="caution">
    <text evidence="2">The sequence shown here is derived from an EMBL/GenBank/DDBJ whole genome shotgun (WGS) entry which is preliminary data.</text>
</comment>
<accession>A0A9N7U2K2</accession>